<evidence type="ECO:0000313" key="2">
    <source>
        <dbReference type="EMBL" id="VBB46770.1"/>
    </source>
</evidence>
<organism evidence="2">
    <name type="scientific">uncultured Paludibacter sp</name>
    <dbReference type="NCBI Taxonomy" id="497635"/>
    <lineage>
        <taxon>Bacteria</taxon>
        <taxon>Pseudomonadati</taxon>
        <taxon>Bacteroidota</taxon>
        <taxon>Bacteroidia</taxon>
        <taxon>Bacteroidales</taxon>
        <taxon>Paludibacteraceae</taxon>
        <taxon>Paludibacter</taxon>
        <taxon>environmental samples</taxon>
    </lineage>
</organism>
<accession>A0A653AFQ4</accession>
<name>A0A653AFQ4_9BACT</name>
<reference evidence="2" key="1">
    <citation type="submission" date="2018-07" db="EMBL/GenBank/DDBJ databases">
        <authorList>
            <consortium name="Genoscope - CEA"/>
            <person name="William W."/>
        </authorList>
    </citation>
    <scope>NUCLEOTIDE SEQUENCE</scope>
    <source>
        <strain evidence="2">IK1</strain>
    </source>
</reference>
<gene>
    <name evidence="2" type="ORF">TRIP_D410033</name>
</gene>
<proteinExistence type="predicted"/>
<feature type="transmembrane region" description="Helical" evidence="1">
    <location>
        <begin position="6"/>
        <end position="27"/>
    </location>
</feature>
<keyword evidence="1" id="KW-0812">Transmembrane</keyword>
<dbReference type="EMBL" id="UPXZ01000036">
    <property type="protein sequence ID" value="VBB46770.1"/>
    <property type="molecule type" value="Genomic_DNA"/>
</dbReference>
<dbReference type="AlphaFoldDB" id="A0A653AFQ4"/>
<protein>
    <submittedName>
        <fullName evidence="2">Uncharacterized protein</fullName>
    </submittedName>
</protein>
<evidence type="ECO:0000256" key="1">
    <source>
        <dbReference type="SAM" id="Phobius"/>
    </source>
</evidence>
<sequence>MNVLLTILISTVIVLVAVLLLGFKIFFIKQGKFPNIHIGGNKALKEKGIACATTQDRDAQKQENFIDINKIIKQIENK</sequence>
<keyword evidence="1" id="KW-0472">Membrane</keyword>
<keyword evidence="1" id="KW-1133">Transmembrane helix</keyword>